<reference evidence="1" key="1">
    <citation type="submission" date="2018-05" db="EMBL/GenBank/DDBJ databases">
        <authorList>
            <person name="Lanie J.A."/>
            <person name="Ng W.-L."/>
            <person name="Kazmierczak K.M."/>
            <person name="Andrzejewski T.M."/>
            <person name="Davidsen T.M."/>
            <person name="Wayne K.J."/>
            <person name="Tettelin H."/>
            <person name="Glass J.I."/>
            <person name="Rusch D."/>
            <person name="Podicherti R."/>
            <person name="Tsui H.-C.T."/>
            <person name="Winkler M.E."/>
        </authorList>
    </citation>
    <scope>NUCLEOTIDE SEQUENCE</scope>
</reference>
<name>A0A382KEW0_9ZZZZ</name>
<gene>
    <name evidence="1" type="ORF">METZ01_LOCUS275420</name>
</gene>
<organism evidence="1">
    <name type="scientific">marine metagenome</name>
    <dbReference type="NCBI Taxonomy" id="408172"/>
    <lineage>
        <taxon>unclassified sequences</taxon>
        <taxon>metagenomes</taxon>
        <taxon>ecological metagenomes</taxon>
    </lineage>
</organism>
<protein>
    <submittedName>
        <fullName evidence="1">Uncharacterized protein</fullName>
    </submittedName>
</protein>
<proteinExistence type="predicted"/>
<feature type="non-terminal residue" evidence="1">
    <location>
        <position position="26"/>
    </location>
</feature>
<evidence type="ECO:0000313" key="1">
    <source>
        <dbReference type="EMBL" id="SVC22566.1"/>
    </source>
</evidence>
<dbReference type="EMBL" id="UINC01080014">
    <property type="protein sequence ID" value="SVC22566.1"/>
    <property type="molecule type" value="Genomic_DNA"/>
</dbReference>
<accession>A0A382KEW0</accession>
<dbReference type="AlphaFoldDB" id="A0A382KEW0"/>
<sequence length="26" mass="3314">MYKKVNNYAAKHKQSWNLRWVEENYL</sequence>